<accession>A0A2V2MXC2</accession>
<evidence type="ECO:0000313" key="2">
    <source>
        <dbReference type="Proteomes" id="UP000245657"/>
    </source>
</evidence>
<keyword evidence="2" id="KW-1185">Reference proteome</keyword>
<dbReference type="PANTHER" id="PTHR23404">
    <property type="entry name" value="MOLYBDOPTERIN SYNTHASE RELATED"/>
    <property type="match status" value="1"/>
</dbReference>
<name>A0A2V2MXC2_9EURY</name>
<reference evidence="1 2" key="1">
    <citation type="submission" date="2018-05" db="EMBL/GenBank/DDBJ databases">
        <title>Draft genome of Methanospirillum lacunae Ki8-1.</title>
        <authorList>
            <person name="Dueholm M.S."/>
            <person name="Nielsen P.H."/>
            <person name="Bakmann L.F."/>
            <person name="Otzen D.E."/>
        </authorList>
    </citation>
    <scope>NUCLEOTIDE SEQUENCE [LARGE SCALE GENOMIC DNA]</scope>
    <source>
        <strain evidence="1 2">Ki8-1</strain>
    </source>
</reference>
<comment type="caution">
    <text evidence="1">The sequence shown here is derived from an EMBL/GenBank/DDBJ whole genome shotgun (WGS) entry which is preliminary data.</text>
</comment>
<dbReference type="Gene3D" id="3.90.1170.40">
    <property type="entry name" value="Molybdopterin biosynthesis MoaE subunit"/>
    <property type="match status" value="1"/>
</dbReference>
<dbReference type="AlphaFoldDB" id="A0A2V2MXC2"/>
<dbReference type="InterPro" id="IPR003448">
    <property type="entry name" value="Mopterin_biosynth_MoaE"/>
</dbReference>
<dbReference type="Proteomes" id="UP000245657">
    <property type="component" value="Unassembled WGS sequence"/>
</dbReference>
<protein>
    <submittedName>
        <fullName evidence="1">Molybdopterin biosynthesis protein MoeE</fullName>
    </submittedName>
</protein>
<dbReference type="Pfam" id="PF02391">
    <property type="entry name" value="MoaE"/>
    <property type="match status" value="1"/>
</dbReference>
<dbReference type="CDD" id="cd00756">
    <property type="entry name" value="MoaE"/>
    <property type="match status" value="1"/>
</dbReference>
<organism evidence="1 2">
    <name type="scientific">Methanospirillum lacunae</name>
    <dbReference type="NCBI Taxonomy" id="668570"/>
    <lineage>
        <taxon>Archaea</taxon>
        <taxon>Methanobacteriati</taxon>
        <taxon>Methanobacteriota</taxon>
        <taxon>Stenosarchaea group</taxon>
        <taxon>Methanomicrobia</taxon>
        <taxon>Methanomicrobiales</taxon>
        <taxon>Methanospirillaceae</taxon>
        <taxon>Methanospirillum</taxon>
    </lineage>
</organism>
<dbReference type="InterPro" id="IPR036563">
    <property type="entry name" value="MoaE_sf"/>
</dbReference>
<dbReference type="SUPFAM" id="SSF54690">
    <property type="entry name" value="Molybdopterin synthase subunit MoaE"/>
    <property type="match status" value="1"/>
</dbReference>
<sequence>MSMYRMQEEPIDLSQVFENVGPDTGAVLIFAGTVRNDGMDVLRLETDKEEAEKEIHKIISEAEEKWDLTRVQVIHRYGPMKVGEVIVLITVASSHRDVGYAASRYLIDELKVRVPIWKAELFGDKVRWVPGAGE</sequence>
<dbReference type="EMBL" id="QGMY01000009">
    <property type="protein sequence ID" value="PWR70925.1"/>
    <property type="molecule type" value="Genomic_DNA"/>
</dbReference>
<proteinExistence type="predicted"/>
<gene>
    <name evidence="1" type="ORF">DK846_13130</name>
</gene>
<dbReference type="GO" id="GO:0006777">
    <property type="term" value="P:Mo-molybdopterin cofactor biosynthetic process"/>
    <property type="evidence" value="ECO:0007669"/>
    <property type="project" value="InterPro"/>
</dbReference>
<evidence type="ECO:0000313" key="1">
    <source>
        <dbReference type="EMBL" id="PWR70925.1"/>
    </source>
</evidence>